<evidence type="ECO:0000313" key="10">
    <source>
        <dbReference type="Proteomes" id="UP001174136"/>
    </source>
</evidence>
<dbReference type="InterPro" id="IPR050525">
    <property type="entry name" value="ECM_Assembly_Org"/>
</dbReference>
<dbReference type="Gene3D" id="2.60.40.10">
    <property type="entry name" value="Immunoglobulins"/>
    <property type="match status" value="1"/>
</dbReference>
<dbReference type="SUPFAM" id="SSF49265">
    <property type="entry name" value="Fibronectin type III"/>
    <property type="match status" value="1"/>
</dbReference>
<accession>A0AA47P0J9</accession>
<dbReference type="CDD" id="cd00063">
    <property type="entry name" value="FN3"/>
    <property type="match status" value="1"/>
</dbReference>
<keyword evidence="6" id="KW-0325">Glycoprotein</keyword>
<feature type="domain" description="VWFA" evidence="8">
    <location>
        <begin position="245"/>
        <end position="417"/>
    </location>
</feature>
<protein>
    <submittedName>
        <fullName evidence="9">Collagen alpha-1(XII) chain</fullName>
    </submittedName>
</protein>
<evidence type="ECO:0000259" key="8">
    <source>
        <dbReference type="PROSITE" id="PS50234"/>
    </source>
</evidence>
<dbReference type="GO" id="GO:0035987">
    <property type="term" value="P:endodermal cell differentiation"/>
    <property type="evidence" value="ECO:0007669"/>
    <property type="project" value="TreeGrafter"/>
</dbReference>
<gene>
    <name evidence="9" type="primary">COCA1_1</name>
    <name evidence="9" type="ORF">N1851_015154</name>
</gene>
<comment type="caution">
    <text evidence="9">The sequence shown here is derived from an EMBL/GenBank/DDBJ whole genome shotgun (WGS) entry which is preliminary data.</text>
</comment>
<name>A0AA47P0J9_MERPO</name>
<evidence type="ECO:0000256" key="5">
    <source>
        <dbReference type="ARBA" id="ARBA00023119"/>
    </source>
</evidence>
<dbReference type="GO" id="GO:0005581">
    <property type="term" value="C:collagen trimer"/>
    <property type="evidence" value="ECO:0007669"/>
    <property type="project" value="UniProtKB-KW"/>
</dbReference>
<evidence type="ECO:0000256" key="7">
    <source>
        <dbReference type="SAM" id="MobiDB-lite"/>
    </source>
</evidence>
<dbReference type="CDD" id="cd01482">
    <property type="entry name" value="vWA_collagen_alphaI-XII-like"/>
    <property type="match status" value="1"/>
</dbReference>
<dbReference type="PANTHER" id="PTHR24020">
    <property type="entry name" value="COLLAGEN ALPHA"/>
    <property type="match status" value="1"/>
</dbReference>
<dbReference type="InterPro" id="IPR036465">
    <property type="entry name" value="vWFA_dom_sf"/>
</dbReference>
<evidence type="ECO:0000256" key="2">
    <source>
        <dbReference type="ARBA" id="ARBA00022525"/>
    </source>
</evidence>
<dbReference type="Pfam" id="PF00041">
    <property type="entry name" value="fn3"/>
    <property type="match status" value="1"/>
</dbReference>
<dbReference type="InterPro" id="IPR013783">
    <property type="entry name" value="Ig-like_fold"/>
</dbReference>
<dbReference type="PROSITE" id="PS50234">
    <property type="entry name" value="VWFA"/>
    <property type="match status" value="1"/>
</dbReference>
<reference evidence="9" key="1">
    <citation type="journal article" date="2023" name="Front. Mar. Sci.">
        <title>A new Merluccius polli reference genome to investigate the effects of global change in West African waters.</title>
        <authorList>
            <person name="Mateo J.L."/>
            <person name="Blanco-Fernandez C."/>
            <person name="Garcia-Vazquez E."/>
            <person name="Machado-Schiaffino G."/>
        </authorList>
    </citation>
    <scope>NUCLEOTIDE SEQUENCE</scope>
    <source>
        <strain evidence="9">C29</strain>
        <tissue evidence="9">Fin</tissue>
    </source>
</reference>
<dbReference type="PRINTS" id="PR00453">
    <property type="entry name" value="VWFADOMAIN"/>
</dbReference>
<sequence length="550" mass="59261">MQRSALIAQCPRKPSGDTRVPTHPAGTPVSPHTQRCPHTPSGDTRVPTHPAGTPVSPHTQRGHPCPHIPSGDTRVPTHPAGTPVSPYTQRGHPCPHIPSGDTRVPTHPAGTPVSPYTPAGTPVSPHTQRGHPCPHTPSGDTRVPTHPAGTPVSPHTQRGHPCPHTPSGDTRVPTHPAGTPVSPYTQRGHPCPHKPSGGRAFFPPQACEEPAGSTSSQERPRKPDARDRPWTLDTYAKCKTKAKADIILLVDGSWSIGRLNFKTIRSFIGRMVGVFDIGPERVQIGVAQYSGDPKTMWHLNEHTTREKLLQAVANLPYKGGNTMTGMALNFILENNFKTNVGMRPEARKIGVLITDGKSQDEIIFSSQKLRDEGIELYAIGVKNADENELRSIASDPEEIHMYNVNDFNFLLDIVDDLSNNICNSVKGPGRHGNAPVVVMTITDDGLLVALGPPTNLVTSEPTHQSFRASWTAPEGPVDRYRVTYTAVTGGPTLESADRRIIPQPGTPSATGSPCDAVAGCWGPNSSDIVDPVERRVRTASGSVQRRRLQL</sequence>
<dbReference type="InterPro" id="IPR003961">
    <property type="entry name" value="FN3_dom"/>
</dbReference>
<evidence type="ECO:0000256" key="6">
    <source>
        <dbReference type="ARBA" id="ARBA00023180"/>
    </source>
</evidence>
<dbReference type="Pfam" id="PF00092">
    <property type="entry name" value="VWA"/>
    <property type="match status" value="1"/>
</dbReference>
<evidence type="ECO:0000313" key="9">
    <source>
        <dbReference type="EMBL" id="KAK0145911.1"/>
    </source>
</evidence>
<dbReference type="Gene3D" id="3.40.50.410">
    <property type="entry name" value="von Willebrand factor, type A domain"/>
    <property type="match status" value="1"/>
</dbReference>
<keyword evidence="4" id="KW-0677">Repeat</keyword>
<dbReference type="SUPFAM" id="SSF53300">
    <property type="entry name" value="vWA-like"/>
    <property type="match status" value="1"/>
</dbReference>
<keyword evidence="10" id="KW-1185">Reference proteome</keyword>
<dbReference type="GO" id="GO:0005615">
    <property type="term" value="C:extracellular space"/>
    <property type="evidence" value="ECO:0007669"/>
    <property type="project" value="TreeGrafter"/>
</dbReference>
<dbReference type="EMBL" id="JAOPHQ010002686">
    <property type="protein sequence ID" value="KAK0145911.1"/>
    <property type="molecule type" value="Genomic_DNA"/>
</dbReference>
<comment type="subcellular location">
    <subcellularLocation>
        <location evidence="1">Secreted</location>
        <location evidence="1">Extracellular space</location>
        <location evidence="1">Extracellular matrix</location>
    </subcellularLocation>
</comment>
<dbReference type="PANTHER" id="PTHR24020:SF85">
    <property type="entry name" value="COLLAGEN ALPHA-1(XII) CHAIN ISOFORM X1"/>
    <property type="match status" value="1"/>
</dbReference>
<keyword evidence="5 9" id="KW-0176">Collagen</keyword>
<evidence type="ECO:0000256" key="3">
    <source>
        <dbReference type="ARBA" id="ARBA00022530"/>
    </source>
</evidence>
<dbReference type="FunFam" id="3.40.50.410:FF:000001">
    <property type="entry name" value="Collagen, type XII, alpha 1"/>
    <property type="match status" value="1"/>
</dbReference>
<dbReference type="InterPro" id="IPR002035">
    <property type="entry name" value="VWF_A"/>
</dbReference>
<keyword evidence="2" id="KW-0964">Secreted</keyword>
<dbReference type="InterPro" id="IPR036116">
    <property type="entry name" value="FN3_sf"/>
</dbReference>
<dbReference type="SMART" id="SM00327">
    <property type="entry name" value="VWA"/>
    <property type="match status" value="1"/>
</dbReference>
<proteinExistence type="predicted"/>
<evidence type="ECO:0000256" key="1">
    <source>
        <dbReference type="ARBA" id="ARBA00004498"/>
    </source>
</evidence>
<feature type="region of interest" description="Disordered" evidence="7">
    <location>
        <begin position="1"/>
        <end position="230"/>
    </location>
</feature>
<dbReference type="AlphaFoldDB" id="A0AA47P0J9"/>
<organism evidence="9 10">
    <name type="scientific">Merluccius polli</name>
    <name type="common">Benguela hake</name>
    <name type="synonym">Merluccius cadenati</name>
    <dbReference type="NCBI Taxonomy" id="89951"/>
    <lineage>
        <taxon>Eukaryota</taxon>
        <taxon>Metazoa</taxon>
        <taxon>Chordata</taxon>
        <taxon>Craniata</taxon>
        <taxon>Vertebrata</taxon>
        <taxon>Euteleostomi</taxon>
        <taxon>Actinopterygii</taxon>
        <taxon>Neopterygii</taxon>
        <taxon>Teleostei</taxon>
        <taxon>Neoteleostei</taxon>
        <taxon>Acanthomorphata</taxon>
        <taxon>Zeiogadaria</taxon>
        <taxon>Gadariae</taxon>
        <taxon>Gadiformes</taxon>
        <taxon>Gadoidei</taxon>
        <taxon>Merlucciidae</taxon>
        <taxon>Merluccius</taxon>
    </lineage>
</organism>
<keyword evidence="3" id="KW-0272">Extracellular matrix</keyword>
<evidence type="ECO:0000256" key="4">
    <source>
        <dbReference type="ARBA" id="ARBA00022737"/>
    </source>
</evidence>
<dbReference type="Proteomes" id="UP001174136">
    <property type="component" value="Unassembled WGS sequence"/>
</dbReference>
<feature type="compositionally biased region" description="Basic and acidic residues" evidence="7">
    <location>
        <begin position="218"/>
        <end position="230"/>
    </location>
</feature>